<feature type="non-terminal residue" evidence="1">
    <location>
        <position position="87"/>
    </location>
</feature>
<protein>
    <submittedName>
        <fullName evidence="1">Uncharacterized protein</fullName>
    </submittedName>
</protein>
<evidence type="ECO:0000313" key="1">
    <source>
        <dbReference type="EMBL" id="CDW18291.1"/>
    </source>
</evidence>
<dbReference type="EMBL" id="HACA01000930">
    <property type="protein sequence ID" value="CDW18291.1"/>
    <property type="molecule type" value="Transcribed_RNA"/>
</dbReference>
<reference evidence="1" key="1">
    <citation type="submission" date="2014-05" db="EMBL/GenBank/DDBJ databases">
        <authorList>
            <person name="Chronopoulou M."/>
        </authorList>
    </citation>
    <scope>NUCLEOTIDE SEQUENCE</scope>
    <source>
        <tissue evidence="1">Whole organism</tissue>
    </source>
</reference>
<name>A0A0K2SYG1_LEPSM</name>
<proteinExistence type="predicted"/>
<organism evidence="1">
    <name type="scientific">Lepeophtheirus salmonis</name>
    <name type="common">Salmon louse</name>
    <name type="synonym">Caligus salmonis</name>
    <dbReference type="NCBI Taxonomy" id="72036"/>
    <lineage>
        <taxon>Eukaryota</taxon>
        <taxon>Metazoa</taxon>
        <taxon>Ecdysozoa</taxon>
        <taxon>Arthropoda</taxon>
        <taxon>Crustacea</taxon>
        <taxon>Multicrustacea</taxon>
        <taxon>Hexanauplia</taxon>
        <taxon>Copepoda</taxon>
        <taxon>Siphonostomatoida</taxon>
        <taxon>Caligidae</taxon>
        <taxon>Lepeophtheirus</taxon>
    </lineage>
</organism>
<accession>A0A0K2SYG1</accession>
<dbReference type="AlphaFoldDB" id="A0A0K2SYG1"/>
<sequence>MDIIAQPYLRSFSSIGWSAVLLQKHIIIPGGKPQPTQRSKPPYCISFFKKRTDLQANVMFRPSIPANFNKRINEFLHYVKKCSTCLT</sequence>